<feature type="compositionally biased region" description="Low complexity" evidence="1">
    <location>
        <begin position="172"/>
        <end position="187"/>
    </location>
</feature>
<name>A0A9P8YCT0_9PEZI</name>
<comment type="caution">
    <text evidence="2">The sequence shown here is derived from an EMBL/GenBank/DDBJ whole genome shotgun (WGS) entry which is preliminary data.</text>
</comment>
<feature type="region of interest" description="Disordered" evidence="1">
    <location>
        <begin position="199"/>
        <end position="279"/>
    </location>
</feature>
<accession>A0A9P8YCT0</accession>
<reference evidence="2" key="1">
    <citation type="journal article" date="2021" name="Nat. Commun.">
        <title>Genetic determinants of endophytism in the Arabidopsis root mycobiome.</title>
        <authorList>
            <person name="Mesny F."/>
            <person name="Miyauchi S."/>
            <person name="Thiergart T."/>
            <person name="Pickel B."/>
            <person name="Atanasova L."/>
            <person name="Karlsson M."/>
            <person name="Huettel B."/>
            <person name="Barry K.W."/>
            <person name="Haridas S."/>
            <person name="Chen C."/>
            <person name="Bauer D."/>
            <person name="Andreopoulos W."/>
            <person name="Pangilinan J."/>
            <person name="LaButti K."/>
            <person name="Riley R."/>
            <person name="Lipzen A."/>
            <person name="Clum A."/>
            <person name="Drula E."/>
            <person name="Henrissat B."/>
            <person name="Kohler A."/>
            <person name="Grigoriev I.V."/>
            <person name="Martin F.M."/>
            <person name="Hacquard S."/>
        </authorList>
    </citation>
    <scope>NUCLEOTIDE SEQUENCE</scope>
    <source>
        <strain evidence="2">MPI-CAGE-CH-0230</strain>
    </source>
</reference>
<feature type="compositionally biased region" description="Basic and acidic residues" evidence="1">
    <location>
        <begin position="106"/>
        <end position="118"/>
    </location>
</feature>
<dbReference type="OrthoDB" id="4753337at2759"/>
<dbReference type="Proteomes" id="UP000756346">
    <property type="component" value="Unassembled WGS sequence"/>
</dbReference>
<dbReference type="GeneID" id="70192943"/>
<protein>
    <submittedName>
        <fullName evidence="2">Uncharacterized protein</fullName>
    </submittedName>
</protein>
<evidence type="ECO:0000256" key="1">
    <source>
        <dbReference type="SAM" id="MobiDB-lite"/>
    </source>
</evidence>
<feature type="region of interest" description="Disordered" evidence="1">
    <location>
        <begin position="106"/>
        <end position="187"/>
    </location>
</feature>
<dbReference type="EMBL" id="JAGTJQ010000003">
    <property type="protein sequence ID" value="KAH7034556.1"/>
    <property type="molecule type" value="Genomic_DNA"/>
</dbReference>
<feature type="compositionally biased region" description="Basic and acidic residues" evidence="1">
    <location>
        <begin position="239"/>
        <end position="248"/>
    </location>
</feature>
<feature type="compositionally biased region" description="Polar residues" evidence="1">
    <location>
        <begin position="222"/>
        <end position="236"/>
    </location>
</feature>
<evidence type="ECO:0000313" key="2">
    <source>
        <dbReference type="EMBL" id="KAH7034556.1"/>
    </source>
</evidence>
<dbReference type="RefSeq" id="XP_046014649.1">
    <property type="nucleotide sequence ID" value="XM_046163397.1"/>
</dbReference>
<sequence>MAAEARKSPQTQETLAPPVLTLLLSLKAELLRLHFLPLKQKYDDSLRNIPRTEPNPAAYIGRQADLYNNSRNACKERIARQLHEQIDNVLLQATTELDSWLTEVKTPAKADGPRDIRDAPGQGAAVPTPKKGVETRDGTQANTIKDLPRARYQATIEDVPDAGDEEDSLFVPQSPSPGSSGLSSMSGFTDNLIAEDLKPAKPAVGGDPKGKAPEQKLRQPEASHQPQARGPDTQSPADPKPKPPRQQDRVSVSAKYRDGKITFTPANPSAGAKRPSASVTDYFTPTKQPAAKKAKHASDAAAPKLPPMVPKPYLTTKNTISITEVNEDECVHHFGQHKGLYVLRCNKLACKNRVREQEGAARKVSSPRNLARMTVYFSANPLDSDRALDHFKGRGHGLRQMKDIYEKYAVRGTH</sequence>
<feature type="compositionally biased region" description="Acidic residues" evidence="1">
    <location>
        <begin position="158"/>
        <end position="168"/>
    </location>
</feature>
<organism evidence="2 3">
    <name type="scientific">Microdochium trichocladiopsis</name>
    <dbReference type="NCBI Taxonomy" id="1682393"/>
    <lineage>
        <taxon>Eukaryota</taxon>
        <taxon>Fungi</taxon>
        <taxon>Dikarya</taxon>
        <taxon>Ascomycota</taxon>
        <taxon>Pezizomycotina</taxon>
        <taxon>Sordariomycetes</taxon>
        <taxon>Xylariomycetidae</taxon>
        <taxon>Xylariales</taxon>
        <taxon>Microdochiaceae</taxon>
        <taxon>Microdochium</taxon>
    </lineage>
</organism>
<dbReference type="AlphaFoldDB" id="A0A9P8YCT0"/>
<gene>
    <name evidence="2" type="ORF">B0I36DRAFT_82075</name>
</gene>
<proteinExistence type="predicted"/>
<evidence type="ECO:0000313" key="3">
    <source>
        <dbReference type="Proteomes" id="UP000756346"/>
    </source>
</evidence>
<keyword evidence="3" id="KW-1185">Reference proteome</keyword>
<feature type="compositionally biased region" description="Basic and acidic residues" evidence="1">
    <location>
        <begin position="208"/>
        <end position="221"/>
    </location>
</feature>